<evidence type="ECO:0000313" key="2">
    <source>
        <dbReference type="Proteomes" id="UP000325440"/>
    </source>
</evidence>
<organism evidence="1 2">
    <name type="scientific">Cinara cedri</name>
    <dbReference type="NCBI Taxonomy" id="506608"/>
    <lineage>
        <taxon>Eukaryota</taxon>
        <taxon>Metazoa</taxon>
        <taxon>Ecdysozoa</taxon>
        <taxon>Arthropoda</taxon>
        <taxon>Hexapoda</taxon>
        <taxon>Insecta</taxon>
        <taxon>Pterygota</taxon>
        <taxon>Neoptera</taxon>
        <taxon>Paraneoptera</taxon>
        <taxon>Hemiptera</taxon>
        <taxon>Sternorrhyncha</taxon>
        <taxon>Aphidomorpha</taxon>
        <taxon>Aphidoidea</taxon>
        <taxon>Aphididae</taxon>
        <taxon>Lachninae</taxon>
        <taxon>Cinara</taxon>
    </lineage>
</organism>
<name>A0A5E4MWV1_9HEMI</name>
<gene>
    <name evidence="1" type="ORF">CINCED_3A012906</name>
</gene>
<dbReference type="AlphaFoldDB" id="A0A5E4MWV1"/>
<proteinExistence type="predicted"/>
<dbReference type="Proteomes" id="UP000325440">
    <property type="component" value="Unassembled WGS sequence"/>
</dbReference>
<reference evidence="1 2" key="1">
    <citation type="submission" date="2019-08" db="EMBL/GenBank/DDBJ databases">
        <authorList>
            <person name="Alioto T."/>
            <person name="Alioto T."/>
            <person name="Gomez Garrido J."/>
        </authorList>
    </citation>
    <scope>NUCLEOTIDE SEQUENCE [LARGE SCALE GENOMIC DNA]</scope>
</reference>
<protein>
    <submittedName>
        <fullName evidence="1">Uncharacterized protein</fullName>
    </submittedName>
</protein>
<sequence length="58" mass="6677">MGTFCSILNTFQKIIRTNNITAVWTKSNINIIVVQKTTTRKKIYNNYEQIIIVSGNNN</sequence>
<evidence type="ECO:0000313" key="1">
    <source>
        <dbReference type="EMBL" id="VVC34915.1"/>
    </source>
</evidence>
<keyword evidence="2" id="KW-1185">Reference proteome</keyword>
<accession>A0A5E4MWV1</accession>
<dbReference type="EMBL" id="CABPRJ010001025">
    <property type="protein sequence ID" value="VVC34915.1"/>
    <property type="molecule type" value="Genomic_DNA"/>
</dbReference>